<accession>A0ABM6MD05</accession>
<name>A0ABM6MD05_9ACTN</name>
<sequence length="134" mass="15882">MAKLDSEDLLAAWQVLWGRLEPEWHSVFTSDPLVARIIWYDSEFIYPSLKKFRKLSEVLHDIKANTVIQDLSVDEEVRKEFLKHVAERDALLESRKMREKPKQVKADPAEMSPLEPIEITMEDLRNQPGDRHWW</sequence>
<dbReference type="RefSeq" id="WP_095674336.1">
    <property type="nucleotide sequence ID" value="NZ_CP016774.1"/>
</dbReference>
<evidence type="ECO:0000313" key="2">
    <source>
        <dbReference type="Proteomes" id="UP000217177"/>
    </source>
</evidence>
<keyword evidence="2" id="KW-1185">Reference proteome</keyword>
<dbReference type="Proteomes" id="UP000217177">
    <property type="component" value="Chromosome"/>
</dbReference>
<protein>
    <submittedName>
        <fullName evidence="1">Uncharacterized protein</fullName>
    </submittedName>
</protein>
<organism evidence="1 2">
    <name type="scientific">Candidatus Planktophila versatilis</name>
    <dbReference type="NCBI Taxonomy" id="1884905"/>
    <lineage>
        <taxon>Bacteria</taxon>
        <taxon>Bacillati</taxon>
        <taxon>Actinomycetota</taxon>
        <taxon>Actinomycetes</taxon>
        <taxon>Candidatus Nanopelagicales</taxon>
        <taxon>Candidatus Nanopelagicaceae</taxon>
        <taxon>Candidatus Planktophila</taxon>
    </lineage>
</organism>
<gene>
    <name evidence="1" type="ORF">A1sIA79_00675</name>
</gene>
<dbReference type="EMBL" id="CP016774">
    <property type="protein sequence ID" value="ASY16785.1"/>
    <property type="molecule type" value="Genomic_DNA"/>
</dbReference>
<reference evidence="1 2" key="1">
    <citation type="submission" date="2016-07" db="EMBL/GenBank/DDBJ databases">
        <title>High microdiversification within the ubiquitous acI lineage of Actinobacteria.</title>
        <authorList>
            <person name="Neuenschwander S.M."/>
            <person name="Salcher M."/>
            <person name="Ghai R."/>
            <person name="Pernthaler J."/>
        </authorList>
    </citation>
    <scope>NUCLEOTIDE SEQUENCE [LARGE SCALE GENOMIC DNA]</scope>
    <source>
        <strain evidence="1">MMS-IA-79</strain>
    </source>
</reference>
<proteinExistence type="predicted"/>
<evidence type="ECO:0000313" key="1">
    <source>
        <dbReference type="EMBL" id="ASY16785.1"/>
    </source>
</evidence>